<proteinExistence type="predicted"/>
<evidence type="ECO:0000313" key="2">
    <source>
        <dbReference type="Proteomes" id="UP000027661"/>
    </source>
</evidence>
<dbReference type="RefSeq" id="WP_259319838.1">
    <property type="nucleotide sequence ID" value="NZ_JNHM01000174.1"/>
</dbReference>
<dbReference type="EMBL" id="JNHM01000174">
    <property type="protein sequence ID" value="KDS43722.1"/>
    <property type="molecule type" value="Genomic_DNA"/>
</dbReference>
<name>A0A069S448_PHOVU</name>
<dbReference type="AlphaFoldDB" id="A0A069S448"/>
<sequence length="40" mass="4612">MGWIVRMKKKMQEFMANDTARSICDACPLMFLSIDDAPFV</sequence>
<reference evidence="1 2" key="1">
    <citation type="submission" date="2014-04" db="EMBL/GenBank/DDBJ databases">
        <authorList>
            <person name="Sears C."/>
            <person name="Carroll K."/>
            <person name="Sack B.R."/>
            <person name="Qadri F."/>
            <person name="Myers L.L."/>
            <person name="Chung G.-T."/>
            <person name="Escheverria P."/>
            <person name="Fraser C.M."/>
            <person name="Sadzewicz L."/>
            <person name="Shefchek K.A."/>
            <person name="Tallon L."/>
            <person name="Das S.P."/>
            <person name="Daugherty S."/>
            <person name="Mongodin E.F."/>
        </authorList>
    </citation>
    <scope>NUCLEOTIDE SEQUENCE [LARGE SCALE GENOMIC DNA]</scope>
    <source>
        <strain evidence="1 2">3975 RP4</strain>
    </source>
</reference>
<comment type="caution">
    <text evidence="1">The sequence shown here is derived from an EMBL/GenBank/DDBJ whole genome shotgun (WGS) entry which is preliminary data.</text>
</comment>
<dbReference type="PATRIC" id="fig|1339352.3.peg.4234"/>
<dbReference type="Proteomes" id="UP000027661">
    <property type="component" value="Unassembled WGS sequence"/>
</dbReference>
<protein>
    <submittedName>
        <fullName evidence="1">Uncharacterized protein</fullName>
    </submittedName>
</protein>
<evidence type="ECO:0000313" key="1">
    <source>
        <dbReference type="EMBL" id="KDS43722.1"/>
    </source>
</evidence>
<organism evidence="1 2">
    <name type="scientific">Phocaeicola vulgatus str. 3975 RP4</name>
    <dbReference type="NCBI Taxonomy" id="1339352"/>
    <lineage>
        <taxon>Bacteria</taxon>
        <taxon>Pseudomonadati</taxon>
        <taxon>Bacteroidota</taxon>
        <taxon>Bacteroidia</taxon>
        <taxon>Bacteroidales</taxon>
        <taxon>Bacteroidaceae</taxon>
        <taxon>Phocaeicola</taxon>
    </lineage>
</organism>
<accession>A0A069S448</accession>
<gene>
    <name evidence="1" type="ORF">M099_4522</name>
</gene>